<protein>
    <submittedName>
        <fullName evidence="1">Uncharacterized protein</fullName>
    </submittedName>
</protein>
<comment type="caution">
    <text evidence="1">The sequence shown here is derived from an EMBL/GenBank/DDBJ whole genome shotgun (WGS) entry which is preliminary data.</text>
</comment>
<gene>
    <name evidence="1" type="ORF">EV182_004870</name>
</gene>
<sequence>RDTYSERIAILQAASPLHSPNPQADTDAKPKLVARDHIPQQQQQQLLLMQTYQGKSGATPNSTNPGGAIERALGSKNNTLNPSPSPTIDDPSSIASYDNSAAAKPHIPRHRDFLPRSLVTTPLKHSTSERHRQSRSFDSRYLFGLRGPTGNGEVAIPDIPANRFRSFSNDNNNADPPLASVPHALPSAENGHPTPVEGLEASSDADKQRVHHSVSRALDSSDPTRDSGGSPTGSSQSPQQQQLAAPDDTDEHTPDSQRLKALRSQRSLPALLGFSRQVSSGPTPTVDAPEPVPPLPNFARHQLSLSNASETTALTTTASEKDPSVYKQHRKRLSTARIVPTRGIGRRLLASIRSGSSNRAASQAPVSPKSTSFEHAQDGQDDSLSLAPSIPKPTIAELKRSSSIDSSSSTSIIDFVPLSRLRSKTLESSIELINTADEVSQQQQQGSVAASHVNSRSMSASNTLKKEYSQTSVLSNGISKDALSLSSSRQPSRQTTGNVARIRDWFQSGGAQNNNNNNSNIGSNGNGNGNQEPYQEGIRSTPSGNKLASLFRRKQHCIVRSPTFYDD</sequence>
<name>A0ACC1HS46_9FUNG</name>
<evidence type="ECO:0000313" key="1">
    <source>
        <dbReference type="EMBL" id="KAJ1678057.1"/>
    </source>
</evidence>
<dbReference type="EMBL" id="JAMZIH010001596">
    <property type="protein sequence ID" value="KAJ1678057.1"/>
    <property type="molecule type" value="Genomic_DNA"/>
</dbReference>
<evidence type="ECO:0000313" key="2">
    <source>
        <dbReference type="Proteomes" id="UP001145114"/>
    </source>
</evidence>
<proteinExistence type="predicted"/>
<accession>A0ACC1HS46</accession>
<organism evidence="1 2">
    <name type="scientific">Spiromyces aspiralis</name>
    <dbReference type="NCBI Taxonomy" id="68401"/>
    <lineage>
        <taxon>Eukaryota</taxon>
        <taxon>Fungi</taxon>
        <taxon>Fungi incertae sedis</taxon>
        <taxon>Zoopagomycota</taxon>
        <taxon>Kickxellomycotina</taxon>
        <taxon>Kickxellomycetes</taxon>
        <taxon>Kickxellales</taxon>
        <taxon>Kickxellaceae</taxon>
        <taxon>Spiromyces</taxon>
    </lineage>
</organism>
<reference evidence="1" key="1">
    <citation type="submission" date="2022-06" db="EMBL/GenBank/DDBJ databases">
        <title>Phylogenomic reconstructions and comparative analyses of Kickxellomycotina fungi.</title>
        <authorList>
            <person name="Reynolds N.K."/>
            <person name="Stajich J.E."/>
            <person name="Barry K."/>
            <person name="Grigoriev I.V."/>
            <person name="Crous P."/>
            <person name="Smith M.E."/>
        </authorList>
    </citation>
    <scope>NUCLEOTIDE SEQUENCE</scope>
    <source>
        <strain evidence="1">RSA 2271</strain>
    </source>
</reference>
<feature type="non-terminal residue" evidence="1">
    <location>
        <position position="1"/>
    </location>
</feature>
<dbReference type="Proteomes" id="UP001145114">
    <property type="component" value="Unassembled WGS sequence"/>
</dbReference>
<keyword evidence="2" id="KW-1185">Reference proteome</keyword>